<evidence type="ECO:0000313" key="1">
    <source>
        <dbReference type="EMBL" id="JAD23670.1"/>
    </source>
</evidence>
<sequence>MLPFVIIWTNGFVLLLMMHKEAD</sequence>
<organism evidence="1">
    <name type="scientific">Arundo donax</name>
    <name type="common">Giant reed</name>
    <name type="synonym">Donax arundinaceus</name>
    <dbReference type="NCBI Taxonomy" id="35708"/>
    <lineage>
        <taxon>Eukaryota</taxon>
        <taxon>Viridiplantae</taxon>
        <taxon>Streptophyta</taxon>
        <taxon>Embryophyta</taxon>
        <taxon>Tracheophyta</taxon>
        <taxon>Spermatophyta</taxon>
        <taxon>Magnoliopsida</taxon>
        <taxon>Liliopsida</taxon>
        <taxon>Poales</taxon>
        <taxon>Poaceae</taxon>
        <taxon>PACMAD clade</taxon>
        <taxon>Arundinoideae</taxon>
        <taxon>Arundineae</taxon>
        <taxon>Arundo</taxon>
    </lineage>
</organism>
<dbReference type="AlphaFoldDB" id="A0A0A8YER2"/>
<dbReference type="EMBL" id="GBRH01274225">
    <property type="protein sequence ID" value="JAD23670.1"/>
    <property type="molecule type" value="Transcribed_RNA"/>
</dbReference>
<reference evidence="1" key="2">
    <citation type="journal article" date="2015" name="Data Brief">
        <title>Shoot transcriptome of the giant reed, Arundo donax.</title>
        <authorList>
            <person name="Barrero R.A."/>
            <person name="Guerrero F.D."/>
            <person name="Moolhuijzen P."/>
            <person name="Goolsby J.A."/>
            <person name="Tidwell J."/>
            <person name="Bellgard S.E."/>
            <person name="Bellgard M.I."/>
        </authorList>
    </citation>
    <scope>NUCLEOTIDE SEQUENCE</scope>
    <source>
        <tissue evidence="1">Shoot tissue taken approximately 20 cm above the soil surface</tissue>
    </source>
</reference>
<proteinExistence type="predicted"/>
<reference evidence="1" key="1">
    <citation type="submission" date="2014-09" db="EMBL/GenBank/DDBJ databases">
        <authorList>
            <person name="Magalhaes I.L.F."/>
            <person name="Oliveira U."/>
            <person name="Santos F.R."/>
            <person name="Vidigal T.H.D.A."/>
            <person name="Brescovit A.D."/>
            <person name="Santos A.J."/>
        </authorList>
    </citation>
    <scope>NUCLEOTIDE SEQUENCE</scope>
    <source>
        <tissue evidence="1">Shoot tissue taken approximately 20 cm above the soil surface</tissue>
    </source>
</reference>
<accession>A0A0A8YER2</accession>
<name>A0A0A8YER2_ARUDO</name>
<protein>
    <submittedName>
        <fullName evidence="1">Uncharacterized protein</fullName>
    </submittedName>
</protein>